<dbReference type="AlphaFoldDB" id="A0A3S3PKL5"/>
<dbReference type="GO" id="GO:0019546">
    <property type="term" value="P:L-arginine deiminase pathway"/>
    <property type="evidence" value="ECO:0007669"/>
    <property type="project" value="TreeGrafter"/>
</dbReference>
<dbReference type="Gene3D" id="3.75.10.10">
    <property type="entry name" value="L-arginine/glycine Amidinotransferase, Chain A"/>
    <property type="match status" value="1"/>
</dbReference>
<dbReference type="OrthoDB" id="5590314at2759"/>
<dbReference type="InterPro" id="IPR003876">
    <property type="entry name" value="Arg_deiminase"/>
</dbReference>
<evidence type="ECO:0008006" key="4">
    <source>
        <dbReference type="Google" id="ProtNLM"/>
    </source>
</evidence>
<sequence length="408" mass="46912">MFSSLHPEAALYESTVTVKSAAFQHSELRKALRSQGAQVHLLTDVLFNRTQEDEDAFNKLRELANSSFVYDTTHLEDEYNSLKEMTNKFTGQKRSNFYKTMLEFRHKLDTAYQEKYRQEILQDLNANALINIIINRPTIVLHLQHWFDGDLFFLSLRQEVKLNSLNNLYFMRDQQITTNRGIVLLRSVTRASEKEVTRFAFKKLGFDIVGELTRGYAEGGDFLPAGDLVFIGQGLRTTADAVEEMLEKDYFGANEVAVVRDYQDFGAERLHLDTFFNILTDKDVLILEDVLNDNSKKRFVDLYVKNDTSAPKIGNYTKIISKMEFGQFLRRRGFKITTVTNEEQLNFAVNFLNLGNGNIVTPYGEPLYLDRLRKLGINVQYVDISTLTAGNGAVHCMTQVISRQRKAR</sequence>
<proteinExistence type="predicted"/>
<dbReference type="Proteomes" id="UP000285301">
    <property type="component" value="Unassembled WGS sequence"/>
</dbReference>
<dbReference type="PANTHER" id="PTHR47271">
    <property type="entry name" value="ARGININE DEIMINASE"/>
    <property type="match status" value="1"/>
</dbReference>
<gene>
    <name evidence="2" type="ORF">B4U79_17290</name>
</gene>
<evidence type="ECO:0000313" key="3">
    <source>
        <dbReference type="Proteomes" id="UP000285301"/>
    </source>
</evidence>
<protein>
    <recommendedName>
        <fullName evidence="4">Arginine deiminase-like protein</fullName>
    </recommendedName>
</protein>
<accession>A0A3S3PKL5</accession>
<dbReference type="STRING" id="1965070.A0A3S3PKL5"/>
<evidence type="ECO:0000313" key="2">
    <source>
        <dbReference type="EMBL" id="RWS14451.1"/>
    </source>
</evidence>
<dbReference type="PANTHER" id="PTHR47271:SF2">
    <property type="entry name" value="ARGININE DEIMINASE"/>
    <property type="match status" value="1"/>
</dbReference>
<keyword evidence="3" id="KW-1185">Reference proteome</keyword>
<dbReference type="PRINTS" id="PR01466">
    <property type="entry name" value="ARGDEIMINASE"/>
</dbReference>
<reference evidence="2 3" key="1">
    <citation type="journal article" date="2018" name="Gigascience">
        <title>Genomes of trombidid mites reveal novel predicted allergens and laterally-transferred genes associated with secondary metabolism.</title>
        <authorList>
            <person name="Dong X."/>
            <person name="Chaisiri K."/>
            <person name="Xia D."/>
            <person name="Armstrong S.D."/>
            <person name="Fang Y."/>
            <person name="Donnelly M.J."/>
            <person name="Kadowaki T."/>
            <person name="McGarry J.W."/>
            <person name="Darby A.C."/>
            <person name="Makepeace B.L."/>
        </authorList>
    </citation>
    <scope>NUCLEOTIDE SEQUENCE [LARGE SCALE GENOMIC DNA]</scope>
    <source>
        <strain evidence="2">UoL-WK</strain>
    </source>
</reference>
<dbReference type="SUPFAM" id="SSF55909">
    <property type="entry name" value="Pentein"/>
    <property type="match status" value="1"/>
</dbReference>
<comment type="caution">
    <text evidence="2">The sequence shown here is derived from an EMBL/GenBank/DDBJ whole genome shotgun (WGS) entry which is preliminary data.</text>
</comment>
<dbReference type="EMBL" id="NCKU01000717">
    <property type="protein sequence ID" value="RWS14451.1"/>
    <property type="molecule type" value="Genomic_DNA"/>
</dbReference>
<name>A0A3S3PKL5_9ACAR</name>
<keyword evidence="1" id="KW-0378">Hydrolase</keyword>
<evidence type="ECO:0000256" key="1">
    <source>
        <dbReference type="ARBA" id="ARBA00022801"/>
    </source>
</evidence>
<organism evidence="2 3">
    <name type="scientific">Dinothrombium tinctorium</name>
    <dbReference type="NCBI Taxonomy" id="1965070"/>
    <lineage>
        <taxon>Eukaryota</taxon>
        <taxon>Metazoa</taxon>
        <taxon>Ecdysozoa</taxon>
        <taxon>Arthropoda</taxon>
        <taxon>Chelicerata</taxon>
        <taxon>Arachnida</taxon>
        <taxon>Acari</taxon>
        <taxon>Acariformes</taxon>
        <taxon>Trombidiformes</taxon>
        <taxon>Prostigmata</taxon>
        <taxon>Anystina</taxon>
        <taxon>Parasitengona</taxon>
        <taxon>Trombidioidea</taxon>
        <taxon>Trombidiidae</taxon>
        <taxon>Dinothrombium</taxon>
    </lineage>
</organism>
<dbReference type="Pfam" id="PF02274">
    <property type="entry name" value="ADI"/>
    <property type="match status" value="1"/>
</dbReference>
<dbReference type="GO" id="GO:0016990">
    <property type="term" value="F:arginine deiminase activity"/>
    <property type="evidence" value="ECO:0007669"/>
    <property type="project" value="InterPro"/>
</dbReference>